<feature type="region of interest" description="Disordered" evidence="1">
    <location>
        <begin position="1"/>
        <end position="30"/>
    </location>
</feature>
<dbReference type="EMBL" id="PDCK01000045">
    <property type="protein sequence ID" value="PRQ18900.1"/>
    <property type="molecule type" value="Genomic_DNA"/>
</dbReference>
<name>A0A2P6PAE5_ROSCH</name>
<evidence type="ECO:0000256" key="1">
    <source>
        <dbReference type="SAM" id="MobiDB-lite"/>
    </source>
</evidence>
<dbReference type="Gramene" id="PRQ18900">
    <property type="protein sequence ID" value="PRQ18900"/>
    <property type="gene ID" value="RchiOBHm_Chr7g0211271"/>
</dbReference>
<dbReference type="PANTHER" id="PTHR33018">
    <property type="entry name" value="OS10G0338966 PROTEIN-RELATED"/>
    <property type="match status" value="1"/>
</dbReference>
<protein>
    <recommendedName>
        <fullName evidence="2">DUF8039 domain-containing protein</fullName>
    </recommendedName>
</protein>
<dbReference type="Proteomes" id="UP000238479">
    <property type="component" value="Chromosome 7"/>
</dbReference>
<reference evidence="3 4" key="1">
    <citation type="journal article" date="2018" name="Nat. Genet.">
        <title>The Rosa genome provides new insights in the design of modern roses.</title>
        <authorList>
            <person name="Bendahmane M."/>
        </authorList>
    </citation>
    <scope>NUCLEOTIDE SEQUENCE [LARGE SCALE GENOMIC DNA]</scope>
    <source>
        <strain evidence="4">cv. Old Blush</strain>
    </source>
</reference>
<accession>A0A2P6PAE5</accession>
<evidence type="ECO:0000313" key="4">
    <source>
        <dbReference type="Proteomes" id="UP000238479"/>
    </source>
</evidence>
<proteinExistence type="predicted"/>
<evidence type="ECO:0000259" key="2">
    <source>
        <dbReference type="Pfam" id="PF26133"/>
    </source>
</evidence>
<organism evidence="3 4">
    <name type="scientific">Rosa chinensis</name>
    <name type="common">China rose</name>
    <dbReference type="NCBI Taxonomy" id="74649"/>
    <lineage>
        <taxon>Eukaryota</taxon>
        <taxon>Viridiplantae</taxon>
        <taxon>Streptophyta</taxon>
        <taxon>Embryophyta</taxon>
        <taxon>Tracheophyta</taxon>
        <taxon>Spermatophyta</taxon>
        <taxon>Magnoliopsida</taxon>
        <taxon>eudicotyledons</taxon>
        <taxon>Gunneridae</taxon>
        <taxon>Pentapetalae</taxon>
        <taxon>rosids</taxon>
        <taxon>fabids</taxon>
        <taxon>Rosales</taxon>
        <taxon>Rosaceae</taxon>
        <taxon>Rosoideae</taxon>
        <taxon>Rosoideae incertae sedis</taxon>
        <taxon>Rosa</taxon>
    </lineage>
</organism>
<dbReference type="OMA" id="WENSMIN"/>
<dbReference type="AlphaFoldDB" id="A0A2P6PAE5"/>
<keyword evidence="4" id="KW-1185">Reference proteome</keyword>
<dbReference type="PANTHER" id="PTHR33018:SF31">
    <property type="entry name" value="TRANSPOSASE, PTTA_EN_SPM, PLANT"/>
    <property type="match status" value="1"/>
</dbReference>
<dbReference type="Pfam" id="PF26133">
    <property type="entry name" value="DUF8039"/>
    <property type="match status" value="1"/>
</dbReference>
<comment type="caution">
    <text evidence="3">The sequence shown here is derived from an EMBL/GenBank/DDBJ whole genome shotgun (WGS) entry which is preliminary data.</text>
</comment>
<gene>
    <name evidence="3" type="ORF">RchiOBHm_Chr7g0211271</name>
</gene>
<dbReference type="SUPFAM" id="SSF54001">
    <property type="entry name" value="Cysteine proteinases"/>
    <property type="match status" value="1"/>
</dbReference>
<dbReference type="InterPro" id="IPR038765">
    <property type="entry name" value="Papain-like_cys_pep_sf"/>
</dbReference>
<feature type="domain" description="DUF8039" evidence="2">
    <location>
        <begin position="130"/>
        <end position="217"/>
    </location>
</feature>
<dbReference type="InterPro" id="IPR058352">
    <property type="entry name" value="DUF8039"/>
</dbReference>
<sequence>MEKKRKGELEISGSSDVLSQALETPKHSGRVRGVGGFVNPSTYFKLPKQKRVRITKAKLLARDRERDREVEETKKIILEKQAKAEELLHKKIAQLEALITEKATYTPYSPISDKGSFHDKEKKRPIYLDVDKVQENGGTCELAVNTISNIVAFGTVFDDADINKTIHGAPLKEGCVRVSVDGEIQGDAPLPFPIMGEMEFVREAVGSHMAWPEEFVIRRQPVKKKKRNMDFVKSMFNKVELPPFVPKRCKLLYKHATTIMKQTSEAITTVLDDNVFGIHKELFILTENVIDLLEMKKIGQGVIAAYMVQLHELITEQDELETFAFIDPAATYNCERSDFSSYLVNRLKEGKADRIFFMSYNPGEHWILTIIWEDEIYILDPLGKSIHYQAWENSMINPIKSFNAETGRANKVPKLKLLPVSMIYVID</sequence>
<evidence type="ECO:0000313" key="3">
    <source>
        <dbReference type="EMBL" id="PRQ18900.1"/>
    </source>
</evidence>
<feature type="compositionally biased region" description="Polar residues" evidence="1">
    <location>
        <begin position="12"/>
        <end position="22"/>
    </location>
</feature>